<name>A0A1H2M787_9PSED</name>
<keyword evidence="1" id="KW-0472">Membrane</keyword>
<evidence type="ECO:0000313" key="2">
    <source>
        <dbReference type="EMBL" id="SDU89083.1"/>
    </source>
</evidence>
<reference evidence="3" key="1">
    <citation type="submission" date="2016-10" db="EMBL/GenBank/DDBJ databases">
        <authorList>
            <person name="Varghese N."/>
            <person name="Submissions S."/>
        </authorList>
    </citation>
    <scope>NUCLEOTIDE SEQUENCE [LARGE SCALE GENOMIC DNA]</scope>
    <source>
        <strain evidence="3">LMG 2223</strain>
    </source>
</reference>
<dbReference type="RefSeq" id="WP_084377459.1">
    <property type="nucleotide sequence ID" value="NZ_LS483433.1"/>
</dbReference>
<feature type="transmembrane region" description="Helical" evidence="1">
    <location>
        <begin position="69"/>
        <end position="89"/>
    </location>
</feature>
<proteinExistence type="predicted"/>
<organism evidence="2 3">
    <name type="scientific">Pseudomonas mucidolens</name>
    <dbReference type="NCBI Taxonomy" id="46679"/>
    <lineage>
        <taxon>Bacteria</taxon>
        <taxon>Pseudomonadati</taxon>
        <taxon>Pseudomonadota</taxon>
        <taxon>Gammaproteobacteria</taxon>
        <taxon>Pseudomonadales</taxon>
        <taxon>Pseudomonadaceae</taxon>
        <taxon>Pseudomonas</taxon>
    </lineage>
</organism>
<keyword evidence="1" id="KW-0812">Transmembrane</keyword>
<accession>A0A1H2M787</accession>
<gene>
    <name evidence="2" type="ORF">SAMN05216202_1162</name>
</gene>
<dbReference type="AlphaFoldDB" id="A0A1H2M787"/>
<sequence length="124" mass="13143">MSYSRVAFVVIALLLTASAIGLALAEGDAGLGVWIYAVVAIAAITFSRARPDFWPGRLFEASSPSRISLAHRLLTQIAALVCLLAAHALSGKVSAILSVAGLLLFIHTLVLARLPRLARSQRTH</sequence>
<evidence type="ECO:0000256" key="1">
    <source>
        <dbReference type="SAM" id="Phobius"/>
    </source>
</evidence>
<dbReference type="Proteomes" id="UP000198600">
    <property type="component" value="Chromosome I"/>
</dbReference>
<keyword evidence="1" id="KW-1133">Transmembrane helix</keyword>
<evidence type="ECO:0000313" key="3">
    <source>
        <dbReference type="Proteomes" id="UP000198600"/>
    </source>
</evidence>
<keyword evidence="3" id="KW-1185">Reference proteome</keyword>
<dbReference type="OrthoDB" id="7033096at2"/>
<feature type="transmembrane region" description="Helical" evidence="1">
    <location>
        <begin position="95"/>
        <end position="114"/>
    </location>
</feature>
<feature type="transmembrane region" description="Helical" evidence="1">
    <location>
        <begin position="31"/>
        <end position="49"/>
    </location>
</feature>
<dbReference type="EMBL" id="LT629802">
    <property type="protein sequence ID" value="SDU89083.1"/>
    <property type="molecule type" value="Genomic_DNA"/>
</dbReference>
<dbReference type="STRING" id="46679.SAMN05216202_1162"/>
<protein>
    <submittedName>
        <fullName evidence="2">Uncharacterized protein</fullName>
    </submittedName>
</protein>